<feature type="binding site" evidence="7">
    <location>
        <position position="56"/>
    </location>
    <ligand>
        <name>substrate</name>
    </ligand>
</feature>
<evidence type="ECO:0000256" key="1">
    <source>
        <dbReference type="ARBA" id="ARBA00001946"/>
    </source>
</evidence>
<dbReference type="InterPro" id="IPR008162">
    <property type="entry name" value="Pyrophosphatase"/>
</dbReference>
<comment type="function">
    <text evidence="7">Catalyzes the hydrolysis of inorganic pyrophosphate (PPi) forming two phosphate ions.</text>
</comment>
<dbReference type="NCBIfam" id="NF002317">
    <property type="entry name" value="PRK01250.1"/>
    <property type="match status" value="1"/>
</dbReference>
<feature type="binding site" evidence="7">
    <location>
        <position position="71"/>
    </location>
    <ligand>
        <name>Mg(2+)</name>
        <dbReference type="ChEBI" id="CHEBI:18420"/>
        <label>2</label>
    </ligand>
</feature>
<dbReference type="GO" id="GO:0004427">
    <property type="term" value="F:inorganic diphosphate phosphatase activity"/>
    <property type="evidence" value="ECO:0007669"/>
    <property type="project" value="UniProtKB-UniRule"/>
</dbReference>
<dbReference type="Gene3D" id="3.90.80.10">
    <property type="entry name" value="Inorganic pyrophosphatase"/>
    <property type="match status" value="1"/>
</dbReference>
<feature type="binding site" evidence="7">
    <location>
        <position position="103"/>
    </location>
    <ligand>
        <name>Mg(2+)</name>
        <dbReference type="ChEBI" id="CHEBI:18420"/>
        <label>1</label>
    </ligand>
</feature>
<protein>
    <recommendedName>
        <fullName evidence="7">Inorganic pyrophosphatase</fullName>
        <ecNumber evidence="7">3.6.1.1</ecNumber>
    </recommendedName>
    <alternativeName>
        <fullName evidence="7">Pyrophosphate phospho-hydrolase</fullName>
        <shortName evidence="7">PPase</shortName>
    </alternativeName>
</protein>
<comment type="subunit">
    <text evidence="7">Homohexamer.</text>
</comment>
<evidence type="ECO:0000256" key="5">
    <source>
        <dbReference type="ARBA" id="ARBA00022842"/>
    </source>
</evidence>
<gene>
    <name evidence="7 8" type="primary">ppa</name>
    <name evidence="8" type="ORF">AQPW35_06380</name>
</gene>
<sequence length="180" mass="19979">MSLHNVTPGAKAPQEFNVIIEIPMNADPIKYEVDHETGALFVDRFMSTAMHYPCNYGYIPNTLSGDGDPVDVLVITPVPLIPGVVVTCRALGMMQMEDEAGADNKLLAVPIDKVLSIYSQWKKPEDLNPLRLKTIQHFFEHYKDLEPGKWVKVTGWTGVDGAHREITDGIANFASQKDKA</sequence>
<feature type="binding site" evidence="7">
    <location>
        <position position="71"/>
    </location>
    <ligand>
        <name>Mg(2+)</name>
        <dbReference type="ChEBI" id="CHEBI:18420"/>
        <label>1</label>
    </ligand>
</feature>
<proteinExistence type="inferred from homology"/>
<dbReference type="GO" id="GO:0005737">
    <property type="term" value="C:cytoplasm"/>
    <property type="evidence" value="ECO:0007669"/>
    <property type="project" value="UniProtKB-SubCell"/>
</dbReference>
<accession>A0A480AMG2</accession>
<feature type="binding site" evidence="7">
    <location>
        <position position="66"/>
    </location>
    <ligand>
        <name>Mg(2+)</name>
        <dbReference type="ChEBI" id="CHEBI:18420"/>
        <label>1</label>
    </ligand>
</feature>
<evidence type="ECO:0000256" key="4">
    <source>
        <dbReference type="ARBA" id="ARBA00022801"/>
    </source>
</evidence>
<feature type="binding site" evidence="7">
    <location>
        <position position="142"/>
    </location>
    <ligand>
        <name>substrate</name>
    </ligand>
</feature>
<dbReference type="GO" id="GO:0006796">
    <property type="term" value="P:phosphate-containing compound metabolic process"/>
    <property type="evidence" value="ECO:0007669"/>
    <property type="project" value="InterPro"/>
</dbReference>
<evidence type="ECO:0000256" key="7">
    <source>
        <dbReference type="HAMAP-Rule" id="MF_00209"/>
    </source>
</evidence>
<keyword evidence="4 7" id="KW-0378">Hydrolase</keyword>
<dbReference type="Pfam" id="PF00719">
    <property type="entry name" value="Pyrophosphatase"/>
    <property type="match status" value="1"/>
</dbReference>
<keyword evidence="2 7" id="KW-0963">Cytoplasm</keyword>
<evidence type="ECO:0000313" key="9">
    <source>
        <dbReference type="Proteomes" id="UP000301751"/>
    </source>
</evidence>
<keyword evidence="5 7" id="KW-0460">Magnesium</keyword>
<feature type="binding site" evidence="7">
    <location>
        <position position="44"/>
    </location>
    <ligand>
        <name>substrate</name>
    </ligand>
</feature>
<comment type="subcellular location">
    <subcellularLocation>
        <location evidence="7">Cytoplasm</location>
    </subcellularLocation>
</comment>
<dbReference type="RefSeq" id="WP_137731293.1">
    <property type="nucleotide sequence ID" value="NZ_BJCL01000001.1"/>
</dbReference>
<dbReference type="EC" id="3.6.1.1" evidence="7"/>
<keyword evidence="3 7" id="KW-0479">Metal-binding</keyword>
<dbReference type="PANTHER" id="PTHR10286">
    <property type="entry name" value="INORGANIC PYROPHOSPHATASE"/>
    <property type="match status" value="1"/>
</dbReference>
<comment type="similarity">
    <text evidence="7">Belongs to the PPase family.</text>
</comment>
<dbReference type="CDD" id="cd00412">
    <property type="entry name" value="pyrophosphatase"/>
    <property type="match status" value="1"/>
</dbReference>
<comment type="cofactor">
    <cofactor evidence="1 7">
        <name>Mg(2+)</name>
        <dbReference type="ChEBI" id="CHEBI:18420"/>
    </cofactor>
</comment>
<evidence type="ECO:0000256" key="6">
    <source>
        <dbReference type="ARBA" id="ARBA00047820"/>
    </source>
</evidence>
<comment type="caution">
    <text evidence="8">The sequence shown here is derived from an EMBL/GenBank/DDBJ whole genome shotgun (WGS) entry which is preliminary data.</text>
</comment>
<dbReference type="HAMAP" id="MF_00209">
    <property type="entry name" value="Inorganic_PPase"/>
    <property type="match status" value="1"/>
</dbReference>
<organism evidence="8 9">
    <name type="scientific">Pseudaquabacterium pictum</name>
    <dbReference type="NCBI Taxonomy" id="2315236"/>
    <lineage>
        <taxon>Bacteria</taxon>
        <taxon>Pseudomonadati</taxon>
        <taxon>Pseudomonadota</taxon>
        <taxon>Betaproteobacteria</taxon>
        <taxon>Burkholderiales</taxon>
        <taxon>Sphaerotilaceae</taxon>
        <taxon>Pseudaquabacterium</taxon>
    </lineage>
</organism>
<dbReference type="OrthoDB" id="5187599at2"/>
<feature type="binding site" evidence="7">
    <location>
        <position position="30"/>
    </location>
    <ligand>
        <name>substrate</name>
    </ligand>
</feature>
<name>A0A480AMG2_9BURK</name>
<dbReference type="Proteomes" id="UP000301751">
    <property type="component" value="Unassembled WGS sequence"/>
</dbReference>
<dbReference type="SUPFAM" id="SSF50324">
    <property type="entry name" value="Inorganic pyrophosphatase"/>
    <property type="match status" value="1"/>
</dbReference>
<dbReference type="EMBL" id="BJCL01000001">
    <property type="protein sequence ID" value="GCL61557.1"/>
    <property type="molecule type" value="Genomic_DNA"/>
</dbReference>
<dbReference type="AlphaFoldDB" id="A0A480AMG2"/>
<evidence type="ECO:0000256" key="2">
    <source>
        <dbReference type="ARBA" id="ARBA00022490"/>
    </source>
</evidence>
<dbReference type="PROSITE" id="PS00387">
    <property type="entry name" value="PPASE"/>
    <property type="match status" value="1"/>
</dbReference>
<comment type="catalytic activity">
    <reaction evidence="6 7">
        <text>diphosphate + H2O = 2 phosphate + H(+)</text>
        <dbReference type="Rhea" id="RHEA:24576"/>
        <dbReference type="ChEBI" id="CHEBI:15377"/>
        <dbReference type="ChEBI" id="CHEBI:15378"/>
        <dbReference type="ChEBI" id="CHEBI:33019"/>
        <dbReference type="ChEBI" id="CHEBI:43474"/>
        <dbReference type="EC" id="3.6.1.1"/>
    </reaction>
</comment>
<evidence type="ECO:0000313" key="8">
    <source>
        <dbReference type="EMBL" id="GCL61557.1"/>
    </source>
</evidence>
<evidence type="ECO:0000256" key="3">
    <source>
        <dbReference type="ARBA" id="ARBA00022723"/>
    </source>
</evidence>
<dbReference type="GO" id="GO:0000287">
    <property type="term" value="F:magnesium ion binding"/>
    <property type="evidence" value="ECO:0007669"/>
    <property type="project" value="UniProtKB-UniRule"/>
</dbReference>
<reference evidence="9" key="1">
    <citation type="submission" date="2019-03" db="EMBL/GenBank/DDBJ databases">
        <title>Aquabacterium pictum sp.nov., the first bacteriochlorophyll a-containing freshwater bacterium in the genus Aquabacterium of the class Betaproteobacteria.</title>
        <authorList>
            <person name="Hirose S."/>
            <person name="Tank M."/>
            <person name="Hara E."/>
            <person name="Tamaki H."/>
            <person name="Takaichi S."/>
            <person name="Haruta S."/>
            <person name="Hanada S."/>
        </authorList>
    </citation>
    <scope>NUCLEOTIDE SEQUENCE [LARGE SCALE GENOMIC DNA]</scope>
    <source>
        <strain evidence="9">W35</strain>
    </source>
</reference>
<keyword evidence="9" id="KW-1185">Reference proteome</keyword>
<dbReference type="FunFam" id="3.90.80.10:FF:000003">
    <property type="entry name" value="Inorganic pyrophosphatase"/>
    <property type="match status" value="1"/>
</dbReference>
<dbReference type="InterPro" id="IPR036649">
    <property type="entry name" value="Pyrophosphatase_sf"/>
</dbReference>